<sequence>MTFALNIFESEFKEITDFVSRYPNIETGGDLFGLWKANGDPVVQLIIGPGKNCRRTSVSFHQDTDYLASVGTYVNTSYMLCHIGSWHSHHQLSLMQPSAGDRSTVCNNFPEGLKRYIMIIANITQGVSSRQSVVIHPYMFTDGGHVCKQGKVSIISWGSPFREVGYVMTLVANGAEQCLSTKEAYSSRAPLEYHNRPSTRSKPISAAPGNVKTIYTNNESHSMKVDKNFNQSSTWSKHHHDQNTRSNPMHQNYFSTDSVPEPMDVDPPDYHKVTLQESTKPQHQVTENHDTKQPTQWYDTEEGGAKLKEIDQEIRTTMTNNIGYSRNTYSKNLTIEFTHYGQKWTIDFPELFDNEPALISNSHYGKGFPSRNVIGDIRKACRCHQCQNKIIHCQHSPSKDNHPLSSPKRDHSPSRAKRSPPHIHSKNVQSPSPPKQDPSPPLKDVHHVSRSRQGRYSPYDHDKRPQSRRVSKSPQQPWYNTEIGKPIVQKIKSDIETYLKTTSNVGRVRAMDTATSKGRTKHLIFYHNGHDWIIEFVSSSQVVELKIDRYGQKKCVATLGSPYDVVRELKHHCFCIRCLSTRRSPSAGQRRQRSALTRPNSRYVDRRSPTRVSPTRVSSTSKFFATEKGEEKFGKICTQINTLFLNGRNVDISRLHSKDIEVKFEHNRRQWKIMFPFGFPEASPKLDFAYMHQTVDKFYPASVSNDNVLRAIRKKCNCSSCRRYPY</sequence>
<comment type="caution">
    <text evidence="2">The sequence shown here is derived from an EMBL/GenBank/DDBJ whole genome shotgun (WGS) entry which is preliminary data.</text>
</comment>
<dbReference type="AlphaFoldDB" id="A0A7D9IDJ5"/>
<evidence type="ECO:0000256" key="1">
    <source>
        <dbReference type="SAM" id="MobiDB-lite"/>
    </source>
</evidence>
<dbReference type="OrthoDB" id="10490943at2759"/>
<proteinExistence type="predicted"/>
<name>A0A7D9IDJ5_PARCT</name>
<feature type="region of interest" description="Disordered" evidence="1">
    <location>
        <begin position="232"/>
        <end position="252"/>
    </location>
</feature>
<gene>
    <name evidence="2" type="ORF">PACLA_8A048449</name>
</gene>
<feature type="region of interest" description="Disordered" evidence="1">
    <location>
        <begin position="278"/>
        <end position="297"/>
    </location>
</feature>
<evidence type="ECO:0000313" key="3">
    <source>
        <dbReference type="Proteomes" id="UP001152795"/>
    </source>
</evidence>
<reference evidence="2" key="1">
    <citation type="submission" date="2020-04" db="EMBL/GenBank/DDBJ databases">
        <authorList>
            <person name="Alioto T."/>
            <person name="Alioto T."/>
            <person name="Gomez Garrido J."/>
        </authorList>
    </citation>
    <scope>NUCLEOTIDE SEQUENCE</scope>
    <source>
        <strain evidence="2">A484AB</strain>
    </source>
</reference>
<feature type="compositionally biased region" description="Basic and acidic residues" evidence="1">
    <location>
        <begin position="397"/>
        <end position="413"/>
    </location>
</feature>
<keyword evidence="3" id="KW-1185">Reference proteome</keyword>
<organism evidence="2 3">
    <name type="scientific">Paramuricea clavata</name>
    <name type="common">Red gorgonian</name>
    <name type="synonym">Violescent sea-whip</name>
    <dbReference type="NCBI Taxonomy" id="317549"/>
    <lineage>
        <taxon>Eukaryota</taxon>
        <taxon>Metazoa</taxon>
        <taxon>Cnidaria</taxon>
        <taxon>Anthozoa</taxon>
        <taxon>Octocorallia</taxon>
        <taxon>Malacalcyonacea</taxon>
        <taxon>Plexauridae</taxon>
        <taxon>Paramuricea</taxon>
    </lineage>
</organism>
<evidence type="ECO:0000313" key="2">
    <source>
        <dbReference type="EMBL" id="CAB4006418.1"/>
    </source>
</evidence>
<protein>
    <submittedName>
        <fullName evidence="2">Uncharacterized protein</fullName>
    </submittedName>
</protein>
<accession>A0A7D9IDJ5</accession>
<feature type="region of interest" description="Disordered" evidence="1">
    <location>
        <begin position="394"/>
        <end position="481"/>
    </location>
</feature>
<dbReference type="EMBL" id="CACRXK020005503">
    <property type="protein sequence ID" value="CAB4006418.1"/>
    <property type="molecule type" value="Genomic_DNA"/>
</dbReference>
<feature type="compositionally biased region" description="Basic residues" evidence="1">
    <location>
        <begin position="414"/>
        <end position="425"/>
    </location>
</feature>
<dbReference type="Proteomes" id="UP001152795">
    <property type="component" value="Unassembled WGS sequence"/>
</dbReference>
<feature type="compositionally biased region" description="Pro residues" evidence="1">
    <location>
        <begin position="431"/>
        <end position="441"/>
    </location>
</feature>
<feature type="compositionally biased region" description="Polar residues" evidence="1">
    <location>
        <begin position="586"/>
        <end position="600"/>
    </location>
</feature>
<feature type="region of interest" description="Disordered" evidence="1">
    <location>
        <begin position="586"/>
        <end position="615"/>
    </location>
</feature>